<dbReference type="AlphaFoldDB" id="A0A7X3K3Q6"/>
<evidence type="ECO:0008006" key="4">
    <source>
        <dbReference type="Google" id="ProtNLM"/>
    </source>
</evidence>
<accession>A0A7X3K3Q6</accession>
<evidence type="ECO:0000256" key="1">
    <source>
        <dbReference type="SAM" id="SignalP"/>
    </source>
</evidence>
<dbReference type="EMBL" id="WQRF01000002">
    <property type="protein sequence ID" value="MVS99531.1"/>
    <property type="molecule type" value="Genomic_DNA"/>
</dbReference>
<name>A0A7X3K3Q6_9HYPH</name>
<reference evidence="2 3" key="1">
    <citation type="submission" date="2019-12" db="EMBL/GenBank/DDBJ databases">
        <title>Devosia maris sp. nov., isolated from the deep seawater.</title>
        <authorList>
            <person name="Liu Y."/>
        </authorList>
    </citation>
    <scope>NUCLEOTIDE SEQUENCE [LARGE SCALE GENOMIC DNA]</scope>
    <source>
        <strain evidence="2 3">L53-10-65</strain>
    </source>
</reference>
<proteinExistence type="predicted"/>
<protein>
    <recommendedName>
        <fullName evidence="4">Outer membrane protein beta-barrel domain-containing protein</fullName>
    </recommendedName>
</protein>
<dbReference type="RefSeq" id="WP_157290332.1">
    <property type="nucleotide sequence ID" value="NZ_WQRF01000002.1"/>
</dbReference>
<feature type="signal peptide" evidence="1">
    <location>
        <begin position="1"/>
        <end position="21"/>
    </location>
</feature>
<comment type="caution">
    <text evidence="2">The sequence shown here is derived from an EMBL/GenBank/DDBJ whole genome shotgun (WGS) entry which is preliminary data.</text>
</comment>
<feature type="chain" id="PRO_5031033419" description="Outer membrane protein beta-barrel domain-containing protein" evidence="1">
    <location>
        <begin position="22"/>
        <end position="207"/>
    </location>
</feature>
<evidence type="ECO:0000313" key="2">
    <source>
        <dbReference type="EMBL" id="MVS99531.1"/>
    </source>
</evidence>
<keyword evidence="1" id="KW-0732">Signal</keyword>
<dbReference type="Proteomes" id="UP000438106">
    <property type="component" value="Unassembled WGS sequence"/>
</dbReference>
<evidence type="ECO:0000313" key="3">
    <source>
        <dbReference type="Proteomes" id="UP000438106"/>
    </source>
</evidence>
<keyword evidence="3" id="KW-1185">Reference proteome</keyword>
<organism evidence="2 3">
    <name type="scientific">Devosia marina</name>
    <dbReference type="NCBI Taxonomy" id="2683198"/>
    <lineage>
        <taxon>Bacteria</taxon>
        <taxon>Pseudomonadati</taxon>
        <taxon>Pseudomonadota</taxon>
        <taxon>Alphaproteobacteria</taxon>
        <taxon>Hyphomicrobiales</taxon>
        <taxon>Devosiaceae</taxon>
        <taxon>Devosia</taxon>
    </lineage>
</organism>
<sequence length="207" mass="21891">MSKFARAILVLGAMSLFVPFAAPIAAHDVTTEALPPNRDESVFVFGGPMSSGYFGDALTFWSSGYETNAFAGLGYQRFFYEYESFALGLEAGLGLRMGAGETLSAEAWAGLVGRLTEVELGPVNITPSITGGFSVVTGTIGVETTRTAASGDSATVLYYLAPEIAVSHDDHPQWEAFGRIQHRSGGFGTIAHIDGSNAVTAGLRYKF</sequence>
<gene>
    <name evidence="2" type="ORF">GO014_10910</name>
</gene>